<dbReference type="GO" id="GO:0070830">
    <property type="term" value="P:bicellular tight junction assembly"/>
    <property type="evidence" value="ECO:0007669"/>
    <property type="project" value="TreeGrafter"/>
</dbReference>
<dbReference type="GO" id="GO:0016328">
    <property type="term" value="C:lateral plasma membrane"/>
    <property type="evidence" value="ECO:0007669"/>
    <property type="project" value="TreeGrafter"/>
</dbReference>
<dbReference type="Gene3D" id="1.25.10.10">
    <property type="entry name" value="Leucine-rich Repeat Variant"/>
    <property type="match status" value="2"/>
</dbReference>
<dbReference type="InterPro" id="IPR016024">
    <property type="entry name" value="ARM-type_fold"/>
</dbReference>
<protein>
    <recommendedName>
        <fullName evidence="2">Tubulin-specific chaperone D</fullName>
    </recommendedName>
</protein>
<dbReference type="GO" id="GO:0007021">
    <property type="term" value="P:tubulin complex assembly"/>
    <property type="evidence" value="ECO:0007669"/>
    <property type="project" value="InterPro"/>
</dbReference>
<dbReference type="GO" id="GO:0048487">
    <property type="term" value="F:beta-tubulin binding"/>
    <property type="evidence" value="ECO:0007669"/>
    <property type="project" value="InterPro"/>
</dbReference>
<dbReference type="PANTHER" id="PTHR12658">
    <property type="entry name" value="BETA-TUBULIN COFACTOR D"/>
    <property type="match status" value="1"/>
</dbReference>
<evidence type="ECO:0000256" key="2">
    <source>
        <dbReference type="ARBA" id="ARBA00015003"/>
    </source>
</evidence>
<dbReference type="InterPro" id="IPR022577">
    <property type="entry name" value="TBCD_C"/>
</dbReference>
<dbReference type="GO" id="GO:0005096">
    <property type="term" value="F:GTPase activator activity"/>
    <property type="evidence" value="ECO:0007669"/>
    <property type="project" value="InterPro"/>
</dbReference>
<evidence type="ECO:0000259" key="4">
    <source>
        <dbReference type="Pfam" id="PF12612"/>
    </source>
</evidence>
<dbReference type="InterPro" id="IPR011989">
    <property type="entry name" value="ARM-like"/>
</dbReference>
<dbReference type="InterPro" id="IPR058033">
    <property type="entry name" value="ARM_TBCD_2nd"/>
</dbReference>
<dbReference type="SUPFAM" id="SSF48371">
    <property type="entry name" value="ARM repeat"/>
    <property type="match status" value="2"/>
</dbReference>
<dbReference type="Pfam" id="PF12612">
    <property type="entry name" value="TFCD_C"/>
    <property type="match status" value="1"/>
</dbReference>
<evidence type="ECO:0000256" key="1">
    <source>
        <dbReference type="ARBA" id="ARBA00006853"/>
    </source>
</evidence>
<dbReference type="EMBL" id="JAVRBK010000001">
    <property type="protein sequence ID" value="KAK5650202.1"/>
    <property type="molecule type" value="Genomic_DNA"/>
</dbReference>
<dbReference type="InterPro" id="IPR033162">
    <property type="entry name" value="TBCD"/>
</dbReference>
<evidence type="ECO:0000256" key="3">
    <source>
        <dbReference type="ARBA" id="ARBA00023186"/>
    </source>
</evidence>
<keyword evidence="3" id="KW-0143">Chaperone</keyword>
<proteinExistence type="inferred from homology"/>
<dbReference type="Proteomes" id="UP001329430">
    <property type="component" value="Chromosome 1"/>
</dbReference>
<dbReference type="AlphaFoldDB" id="A0AAN7VKB9"/>
<sequence>MSLNTEKSEEIIQKDEEPFGLGCALEYFAEVDEVLKMIENLKSVVHDQQSVYERAYERYSFILGQYQEQPHLLDTHIEQLLDKFIMFIRDPSFSNEVKHVTFKYMFVLIKVRGYKIIVRHLPHEVSDFEPVLQLLEVQDEEDSETWSTRYVLLLWLSIIVMIPFHMSRLDGFNSSSDTTQKTVMCRVLDVCKQYAVVPDKCRDAAAYLAARFLTRYDVKEQHLASFFDWARKLSVMPDSMVFVKYGCLASVAMILKHGKREDLIQHAPILLRWIINAEFKNDPGTNIQKLVYKNIQRIGLIFLPARVAAWRYQRGSRSLMANLNAGDHGSDTLSKTSSASEEYAENGENINVPDEVEEVIDQLIQGLGSSDCVVRWSAAKGIGRVTGRLPKELADEVVGSVLELFTPREGDSAWHGGSLALAELGRRGLLLPQRLPEVVPVILKALDYDEPRGYSSVGSHIRDAACYVCWSFARAYEMEVLKPFVNDIAAALLVVTCFDREINCRRAASAAFQENVGRQGTFPHGIDILTTADFFEVSIRNNAYLHISIYIAQFEEYTIPLIKHLVDRKVEHWDIAIRELTAKALHNLTPKAVEYMVETVLPNLFKKTDSIDLNSRHGAVLAIGEIIYALSKLVENQNSKVDILLGHDLIDSSQNLISNFQERFYFRGMGGELMRHACCDFINKCSMAHMPFHGNSVIDEWLKLLNECLTYDVANIRLGAVHALPAFFNEYYVSKSQQDQSLVINKYITSLSSSVQVARMGHALALGSLPSFILLPNLRKVIDALIVATHITSDTLKWAESRRDAIKALTSICLTMENYIQTDFLEEYLNNIYTTFLNGLSEYTQDNRGDIGAWVREASMSGLQTLTLLLAKYKSNVLTSELVTKIMSGIAQQAVEKIDRTRALAGKIFYSFIHSNPEVPNIPNKNTLMDLFPENECELINWNSAAITFQKFVKLIELPAYTYNMLLGFVCSVGGLTETLVKNSSTCLFEFFKSEEQEKGLFQITHYCVIIYQIFYDYQKIDRITIPMFRFLCQIMGSGCIATVITDTNSDFPKKILKLVQLELLGCKNIYKLMDGIDLLCQFIQIKSEVCSTALVQLSILLCHRQSYIRKATSSRLYESLIVYGESSTIPEGNLDEAMNLLCSTNWEEAIETVKPIRNALCNLMDIRVPVSKKKA</sequence>
<comment type="similarity">
    <text evidence="1">Belongs to the TBCD family.</text>
</comment>
<evidence type="ECO:0000259" key="5">
    <source>
        <dbReference type="Pfam" id="PF25767"/>
    </source>
</evidence>
<dbReference type="Pfam" id="PF25767">
    <property type="entry name" value="ARM_TBCD_2nd"/>
    <property type="match status" value="1"/>
</dbReference>
<gene>
    <name evidence="6" type="ORF">RI129_001231</name>
</gene>
<organism evidence="6 7">
    <name type="scientific">Pyrocoelia pectoralis</name>
    <dbReference type="NCBI Taxonomy" id="417401"/>
    <lineage>
        <taxon>Eukaryota</taxon>
        <taxon>Metazoa</taxon>
        <taxon>Ecdysozoa</taxon>
        <taxon>Arthropoda</taxon>
        <taxon>Hexapoda</taxon>
        <taxon>Insecta</taxon>
        <taxon>Pterygota</taxon>
        <taxon>Neoptera</taxon>
        <taxon>Endopterygota</taxon>
        <taxon>Coleoptera</taxon>
        <taxon>Polyphaga</taxon>
        <taxon>Elateriformia</taxon>
        <taxon>Elateroidea</taxon>
        <taxon>Lampyridae</taxon>
        <taxon>Lampyrinae</taxon>
        <taxon>Pyrocoelia</taxon>
    </lineage>
</organism>
<dbReference type="GO" id="GO:0007023">
    <property type="term" value="P:post-chaperonin tubulin folding pathway"/>
    <property type="evidence" value="ECO:0007669"/>
    <property type="project" value="InterPro"/>
</dbReference>
<evidence type="ECO:0000313" key="7">
    <source>
        <dbReference type="Proteomes" id="UP001329430"/>
    </source>
</evidence>
<feature type="domain" description="Tubulin-folding cofactor D C-terminal" evidence="4">
    <location>
        <begin position="885"/>
        <end position="1072"/>
    </location>
</feature>
<reference evidence="6 7" key="1">
    <citation type="journal article" date="2024" name="Insects">
        <title>An Improved Chromosome-Level Genome Assembly of the Firefly Pyrocoelia pectoralis.</title>
        <authorList>
            <person name="Fu X."/>
            <person name="Meyer-Rochow V.B."/>
            <person name="Ballantyne L."/>
            <person name="Zhu X."/>
        </authorList>
    </citation>
    <scope>NUCLEOTIDE SEQUENCE [LARGE SCALE GENOMIC DNA]</scope>
    <source>
        <strain evidence="6">XCY_ONT2</strain>
    </source>
</reference>
<keyword evidence="7" id="KW-1185">Reference proteome</keyword>
<feature type="domain" description="Tubulin-folding cofactor D ARM repeats" evidence="5">
    <location>
        <begin position="287"/>
        <end position="526"/>
    </location>
</feature>
<dbReference type="Pfam" id="PF23579">
    <property type="entry name" value="ARM_TBCD"/>
    <property type="match status" value="1"/>
</dbReference>
<comment type="caution">
    <text evidence="6">The sequence shown here is derived from an EMBL/GenBank/DDBJ whole genome shotgun (WGS) entry which is preliminary data.</text>
</comment>
<evidence type="ECO:0000313" key="6">
    <source>
        <dbReference type="EMBL" id="KAK5650202.1"/>
    </source>
</evidence>
<name>A0AAN7VKB9_9COLE</name>
<dbReference type="PANTHER" id="PTHR12658:SF0">
    <property type="entry name" value="TUBULIN-SPECIFIC CHAPERONE D"/>
    <property type="match status" value="1"/>
</dbReference>
<dbReference type="GO" id="GO:0000226">
    <property type="term" value="P:microtubule cytoskeleton organization"/>
    <property type="evidence" value="ECO:0007669"/>
    <property type="project" value="TreeGrafter"/>
</dbReference>
<dbReference type="GO" id="GO:0034333">
    <property type="term" value="P:adherens junction assembly"/>
    <property type="evidence" value="ECO:0007669"/>
    <property type="project" value="TreeGrafter"/>
</dbReference>
<accession>A0AAN7VKB9</accession>